<dbReference type="InterPro" id="IPR000182">
    <property type="entry name" value="GNAT_dom"/>
</dbReference>
<protein>
    <submittedName>
        <fullName evidence="2">Acetyltransferase</fullName>
    </submittedName>
</protein>
<reference evidence="2 3" key="1">
    <citation type="submission" date="2015-06" db="EMBL/GenBank/DDBJ databases">
        <title>Genome sequence of the organohalide-respiring Dehalogenimonas alkenigignens type strain (IP3-3T).</title>
        <authorList>
            <person name="Key T.A."/>
            <person name="Richmond D.P."/>
            <person name="Bowman K.S."/>
            <person name="Cho Y.-J."/>
            <person name="Chun J."/>
            <person name="da Costa M.S."/>
            <person name="Rainey F.A."/>
            <person name="Moe W.M."/>
        </authorList>
    </citation>
    <scope>NUCLEOTIDE SEQUENCE [LARGE SCALE GENOMIC DNA]</scope>
    <source>
        <strain evidence="2 3">IP3-3</strain>
    </source>
</reference>
<gene>
    <name evidence="2" type="ORF">DEALK_07890</name>
</gene>
<dbReference type="GO" id="GO:0016747">
    <property type="term" value="F:acyltransferase activity, transferring groups other than amino-acyl groups"/>
    <property type="evidence" value="ECO:0007669"/>
    <property type="project" value="InterPro"/>
</dbReference>
<proteinExistence type="predicted"/>
<dbReference type="PANTHER" id="PTHR43451">
    <property type="entry name" value="ACETYLTRANSFERASE (GNAT) FAMILY PROTEIN"/>
    <property type="match status" value="1"/>
</dbReference>
<feature type="domain" description="N-acetyltransferase" evidence="1">
    <location>
        <begin position="25"/>
        <end position="177"/>
    </location>
</feature>
<organism evidence="2 3">
    <name type="scientific">Dehalogenimonas alkenigignens</name>
    <dbReference type="NCBI Taxonomy" id="1217799"/>
    <lineage>
        <taxon>Bacteria</taxon>
        <taxon>Bacillati</taxon>
        <taxon>Chloroflexota</taxon>
        <taxon>Dehalococcoidia</taxon>
        <taxon>Dehalococcoidales</taxon>
        <taxon>Dehalococcoidaceae</taxon>
        <taxon>Dehalogenimonas</taxon>
    </lineage>
</organism>
<dbReference type="Proteomes" id="UP000053947">
    <property type="component" value="Unassembled WGS sequence"/>
</dbReference>
<dbReference type="AlphaFoldDB" id="A0A0W0GHA9"/>
<evidence type="ECO:0000313" key="2">
    <source>
        <dbReference type="EMBL" id="KTB47944.1"/>
    </source>
</evidence>
<dbReference type="CDD" id="cd04301">
    <property type="entry name" value="NAT_SF"/>
    <property type="match status" value="1"/>
</dbReference>
<keyword evidence="2" id="KW-0808">Transferase</keyword>
<dbReference type="OrthoDB" id="159497at2"/>
<accession>A0A0W0GHA9</accession>
<sequence>MGDNEKSKDNLTTGKVPIQMNGIQISIREARLDELPAVCTMIGDCFQRFIAPDYVEEGVRECLNFMSPTALEKRLAGGNLVLIASSGDDIVGTLEIRSQGHISLFFVKPEYHRRGIGRKLLRTAIQKCLEANPGLSTIEVHSSPYAVGIYKQLGFTAAGPEATDKGIRFTPMRMSFSTA</sequence>
<evidence type="ECO:0000259" key="1">
    <source>
        <dbReference type="PROSITE" id="PS51186"/>
    </source>
</evidence>
<dbReference type="InterPro" id="IPR052564">
    <property type="entry name" value="N-acetyltrans/Recomb-assoc"/>
</dbReference>
<dbReference type="STRING" id="1217799.DEALK_07890"/>
<keyword evidence="3" id="KW-1185">Reference proteome</keyword>
<evidence type="ECO:0000313" key="3">
    <source>
        <dbReference type="Proteomes" id="UP000053947"/>
    </source>
</evidence>
<dbReference type="EMBL" id="LFDV01000002">
    <property type="protein sequence ID" value="KTB47944.1"/>
    <property type="molecule type" value="Genomic_DNA"/>
</dbReference>
<dbReference type="Pfam" id="PF13673">
    <property type="entry name" value="Acetyltransf_10"/>
    <property type="match status" value="1"/>
</dbReference>
<dbReference type="Gene3D" id="3.40.630.30">
    <property type="match status" value="1"/>
</dbReference>
<comment type="caution">
    <text evidence="2">The sequence shown here is derived from an EMBL/GenBank/DDBJ whole genome shotgun (WGS) entry which is preliminary data.</text>
</comment>
<dbReference type="SUPFAM" id="SSF55729">
    <property type="entry name" value="Acyl-CoA N-acyltransferases (Nat)"/>
    <property type="match status" value="1"/>
</dbReference>
<dbReference type="InterPro" id="IPR016181">
    <property type="entry name" value="Acyl_CoA_acyltransferase"/>
</dbReference>
<dbReference type="PANTHER" id="PTHR43451:SF1">
    <property type="entry name" value="ACETYLTRANSFERASE"/>
    <property type="match status" value="1"/>
</dbReference>
<dbReference type="PROSITE" id="PS51186">
    <property type="entry name" value="GNAT"/>
    <property type="match status" value="1"/>
</dbReference>
<name>A0A0W0GHA9_9CHLR</name>